<evidence type="ECO:0000313" key="1">
    <source>
        <dbReference type="EMBL" id="HEU00143.1"/>
    </source>
</evidence>
<sequence>MERDAVYGLIGKLVCTWSNNESVLSIVLMHLLKTDRAGAILVFGTLNTTRARIDMIRRLAKTRLGGAAELARRLEKLMGQFERSTRTRNDFLHSMFVFDTDGCITHTQTMRIDERKGQVRYGTYKPVDATRLAYVADEIEKLTAWNHVIWSLLPELEEHMTGETGLSADDVVETQ</sequence>
<dbReference type="EMBL" id="DRGN01000099">
    <property type="protein sequence ID" value="HEU00143.1"/>
    <property type="molecule type" value="Genomic_DNA"/>
</dbReference>
<proteinExistence type="predicted"/>
<comment type="caution">
    <text evidence="1">The sequence shown here is derived from an EMBL/GenBank/DDBJ whole genome shotgun (WGS) entry which is preliminary data.</text>
</comment>
<organism evidence="1 2">
    <name type="scientific">Aurantimonas coralicida</name>
    <dbReference type="NCBI Taxonomy" id="182270"/>
    <lineage>
        <taxon>Bacteria</taxon>
        <taxon>Pseudomonadati</taxon>
        <taxon>Pseudomonadota</taxon>
        <taxon>Alphaproteobacteria</taxon>
        <taxon>Hyphomicrobiales</taxon>
        <taxon>Aurantimonadaceae</taxon>
        <taxon>Aurantimonas</taxon>
    </lineage>
</organism>
<dbReference type="Proteomes" id="UP000885680">
    <property type="component" value="Unassembled WGS sequence"/>
</dbReference>
<reference evidence="1" key="1">
    <citation type="journal article" date="2020" name="mSystems">
        <title>Genome- and Community-Level Interaction Insights into Carbon Utilization and Element Cycling Functions of Hydrothermarchaeota in Hydrothermal Sediment.</title>
        <authorList>
            <person name="Zhou Z."/>
            <person name="Liu Y."/>
            <person name="Xu W."/>
            <person name="Pan J."/>
            <person name="Luo Z.H."/>
            <person name="Li M."/>
        </authorList>
    </citation>
    <scope>NUCLEOTIDE SEQUENCE</scope>
    <source>
        <strain evidence="1">HyVt-347</strain>
    </source>
</reference>
<protein>
    <submittedName>
        <fullName evidence="1">Uncharacterized protein</fullName>
    </submittedName>
</protein>
<evidence type="ECO:0000313" key="2">
    <source>
        <dbReference type="Proteomes" id="UP000885680"/>
    </source>
</evidence>
<accession>A0A9C9NDY2</accession>
<dbReference type="AlphaFoldDB" id="A0A9C9NDY2"/>
<name>A0A9C9NDY2_9HYPH</name>
<gene>
    <name evidence="1" type="ORF">ENH89_07270</name>
</gene>